<evidence type="ECO:0000313" key="3">
    <source>
        <dbReference type="Proteomes" id="UP001142489"/>
    </source>
</evidence>
<feature type="region of interest" description="Disordered" evidence="1">
    <location>
        <begin position="166"/>
        <end position="193"/>
    </location>
</feature>
<feature type="compositionally biased region" description="Low complexity" evidence="1">
    <location>
        <begin position="1"/>
        <end position="28"/>
    </location>
</feature>
<accession>A0A9Q0Y7A1</accession>
<dbReference type="Proteomes" id="UP001142489">
    <property type="component" value="Unassembled WGS sequence"/>
</dbReference>
<proteinExistence type="predicted"/>
<organism evidence="2 3">
    <name type="scientific">Phrynocephalus forsythii</name>
    <dbReference type="NCBI Taxonomy" id="171643"/>
    <lineage>
        <taxon>Eukaryota</taxon>
        <taxon>Metazoa</taxon>
        <taxon>Chordata</taxon>
        <taxon>Craniata</taxon>
        <taxon>Vertebrata</taxon>
        <taxon>Euteleostomi</taxon>
        <taxon>Lepidosauria</taxon>
        <taxon>Squamata</taxon>
        <taxon>Bifurcata</taxon>
        <taxon>Unidentata</taxon>
        <taxon>Episquamata</taxon>
        <taxon>Toxicofera</taxon>
        <taxon>Iguania</taxon>
        <taxon>Acrodonta</taxon>
        <taxon>Agamidae</taxon>
        <taxon>Agaminae</taxon>
        <taxon>Phrynocephalus</taxon>
    </lineage>
</organism>
<comment type="caution">
    <text evidence="2">The sequence shown here is derived from an EMBL/GenBank/DDBJ whole genome shotgun (WGS) entry which is preliminary data.</text>
</comment>
<dbReference type="EMBL" id="JAPFRF010000001">
    <property type="protein sequence ID" value="KAJ7344306.1"/>
    <property type="molecule type" value="Genomic_DNA"/>
</dbReference>
<keyword evidence="3" id="KW-1185">Reference proteome</keyword>
<sequence length="193" mass="21528">MEPQQRSPPSASPKSKSSQASKMTLKSIPTKKKSTSTAKPDRRLSPTAPSASASRPTLTSEELRHQDDATSQQPKSKLLSYHNEVLSLIDYHTIAARHVADAASKQIVTAVHLRRHAWLHTATITDDARDRIEDSPFDGEGLFAATTNELLDNILKMRKTARFFSSQSASFQPPPRTSSYSWRRTYPSQQPRT</sequence>
<feature type="compositionally biased region" description="Low complexity" evidence="1">
    <location>
        <begin position="45"/>
        <end position="60"/>
    </location>
</feature>
<name>A0A9Q0Y7A1_9SAUR</name>
<dbReference type="OrthoDB" id="9886994at2759"/>
<gene>
    <name evidence="2" type="ORF">JRQ81_000256</name>
</gene>
<protein>
    <submittedName>
        <fullName evidence="2">Uncharacterized protein</fullName>
    </submittedName>
</protein>
<dbReference type="AlphaFoldDB" id="A0A9Q0Y7A1"/>
<evidence type="ECO:0000256" key="1">
    <source>
        <dbReference type="SAM" id="MobiDB-lite"/>
    </source>
</evidence>
<feature type="region of interest" description="Disordered" evidence="1">
    <location>
        <begin position="1"/>
        <end position="76"/>
    </location>
</feature>
<reference evidence="2" key="1">
    <citation type="journal article" date="2023" name="DNA Res.">
        <title>Chromosome-level genome assembly of Phrynocephalus forsythii using third-generation DNA sequencing and Hi-C analysis.</title>
        <authorList>
            <person name="Qi Y."/>
            <person name="Zhao W."/>
            <person name="Zhao Y."/>
            <person name="Niu C."/>
            <person name="Cao S."/>
            <person name="Zhang Y."/>
        </authorList>
    </citation>
    <scope>NUCLEOTIDE SEQUENCE</scope>
    <source>
        <tissue evidence="2">Muscle</tissue>
    </source>
</reference>
<feature type="compositionally biased region" description="Polar residues" evidence="1">
    <location>
        <begin position="177"/>
        <end position="193"/>
    </location>
</feature>
<evidence type="ECO:0000313" key="2">
    <source>
        <dbReference type="EMBL" id="KAJ7344306.1"/>
    </source>
</evidence>
<dbReference type="Gene3D" id="1.10.287.3160">
    <property type="match status" value="1"/>
</dbReference>